<dbReference type="SMART" id="SM00554">
    <property type="entry name" value="FAS1"/>
    <property type="match status" value="2"/>
</dbReference>
<sequence length="340" mass="34541">MTLSKHPASGRQWGLLSVLLIAVVVSFSACKSNDDNTPAPKTINDLISAGNGTTNQFTIFKKALQLANLSGPLSQAGTYTVFAPTDAAFRLFGYADTNAIKAPSAAPLLAAVVQYHILSTRLEASAIPTAINTAQQTLSGGTLYTSKVASATGTSTSVSVNGAHVLSSNSDASNGVIHVIDRVLLPPAFGNVVATIQGIPSILPTASFTFLQAAIAKIGTTAVSSLTSTGPITVFAPTDAAFTAAVPTIKTAADVSAMTAQQLTAILSYHIVPGRIYTPTVTNGTSLTTAQTGTVTLGTSTTSVTVTGKGNGSTASNITGPDITATNGVVHIIDRLLLPQ</sequence>
<dbReference type="SUPFAM" id="SSF82153">
    <property type="entry name" value="FAS1 domain"/>
    <property type="match status" value="2"/>
</dbReference>
<dbReference type="Proteomes" id="UP000474175">
    <property type="component" value="Unassembled WGS sequence"/>
</dbReference>
<organism evidence="2 3">
    <name type="scientific">Spirosoma terrae</name>
    <dbReference type="NCBI Taxonomy" id="1968276"/>
    <lineage>
        <taxon>Bacteria</taxon>
        <taxon>Pseudomonadati</taxon>
        <taxon>Bacteroidota</taxon>
        <taxon>Cytophagia</taxon>
        <taxon>Cytophagales</taxon>
        <taxon>Cytophagaceae</taxon>
        <taxon>Spirosoma</taxon>
    </lineage>
</organism>
<dbReference type="PANTHER" id="PTHR10900">
    <property type="entry name" value="PERIOSTIN-RELATED"/>
    <property type="match status" value="1"/>
</dbReference>
<dbReference type="AlphaFoldDB" id="A0A6L9L735"/>
<feature type="domain" description="FAS1" evidence="1">
    <location>
        <begin position="195"/>
        <end position="337"/>
    </location>
</feature>
<keyword evidence="3" id="KW-1185">Reference proteome</keyword>
<evidence type="ECO:0000313" key="3">
    <source>
        <dbReference type="Proteomes" id="UP000474175"/>
    </source>
</evidence>
<dbReference type="InterPro" id="IPR036378">
    <property type="entry name" value="FAS1_dom_sf"/>
</dbReference>
<dbReference type="EMBL" id="JAAFZH010000006">
    <property type="protein sequence ID" value="NDU96344.1"/>
    <property type="molecule type" value="Genomic_DNA"/>
</dbReference>
<evidence type="ECO:0000259" key="1">
    <source>
        <dbReference type="PROSITE" id="PS50213"/>
    </source>
</evidence>
<accession>A0A6L9L735</accession>
<dbReference type="PANTHER" id="PTHR10900:SF77">
    <property type="entry name" value="FI19380P1"/>
    <property type="match status" value="1"/>
</dbReference>
<feature type="domain" description="FAS1" evidence="1">
    <location>
        <begin position="44"/>
        <end position="184"/>
    </location>
</feature>
<dbReference type="RefSeq" id="WP_163950229.1">
    <property type="nucleotide sequence ID" value="NZ_JAAFZH010000006.1"/>
</dbReference>
<comment type="caution">
    <text evidence="2">The sequence shown here is derived from an EMBL/GenBank/DDBJ whole genome shotgun (WGS) entry which is preliminary data.</text>
</comment>
<dbReference type="Pfam" id="PF02469">
    <property type="entry name" value="Fasciclin"/>
    <property type="match status" value="2"/>
</dbReference>
<dbReference type="Gene3D" id="2.30.180.10">
    <property type="entry name" value="FAS1 domain"/>
    <property type="match status" value="2"/>
</dbReference>
<protein>
    <submittedName>
        <fullName evidence="2">Fasciclin domain-containing protein</fullName>
    </submittedName>
</protein>
<gene>
    <name evidence="2" type="ORF">GK108_15805</name>
</gene>
<proteinExistence type="predicted"/>
<dbReference type="PROSITE" id="PS50213">
    <property type="entry name" value="FAS1"/>
    <property type="match status" value="2"/>
</dbReference>
<dbReference type="PROSITE" id="PS51257">
    <property type="entry name" value="PROKAR_LIPOPROTEIN"/>
    <property type="match status" value="1"/>
</dbReference>
<evidence type="ECO:0000313" key="2">
    <source>
        <dbReference type="EMBL" id="NDU96344.1"/>
    </source>
</evidence>
<reference evidence="2 3" key="1">
    <citation type="submission" date="2020-02" db="EMBL/GenBank/DDBJ databases">
        <title>Draft genome sequence of two Spirosoma agri KCTC 52727 and Spirosoma terrae KCTC 52035.</title>
        <authorList>
            <person name="Rojas J."/>
            <person name="Ambika Manirajan B."/>
            <person name="Suarez C."/>
            <person name="Ratering S."/>
            <person name="Schnell S."/>
        </authorList>
    </citation>
    <scope>NUCLEOTIDE SEQUENCE [LARGE SCALE GENOMIC DNA]</scope>
    <source>
        <strain evidence="2 3">KCTC 52035</strain>
    </source>
</reference>
<dbReference type="InterPro" id="IPR050904">
    <property type="entry name" value="Adhesion/Biosynth-related"/>
</dbReference>
<dbReference type="InterPro" id="IPR000782">
    <property type="entry name" value="FAS1_domain"/>
</dbReference>
<name>A0A6L9L735_9BACT</name>